<evidence type="ECO:0000313" key="2">
    <source>
        <dbReference type="EnsemblMetazoa" id="LLOJ003540-PA"/>
    </source>
</evidence>
<feature type="signal peptide" evidence="1">
    <location>
        <begin position="1"/>
        <end position="17"/>
    </location>
</feature>
<reference evidence="2" key="1">
    <citation type="submission" date="2020-05" db="UniProtKB">
        <authorList>
            <consortium name="EnsemblMetazoa"/>
        </authorList>
    </citation>
    <scope>IDENTIFICATION</scope>
    <source>
        <strain evidence="2">Jacobina</strain>
    </source>
</reference>
<evidence type="ECO:0000256" key="1">
    <source>
        <dbReference type="SAM" id="SignalP"/>
    </source>
</evidence>
<dbReference type="Proteomes" id="UP000092461">
    <property type="component" value="Unassembled WGS sequence"/>
</dbReference>
<dbReference type="AlphaFoldDB" id="A0A1B0GI46"/>
<evidence type="ECO:0000313" key="3">
    <source>
        <dbReference type="Proteomes" id="UP000092461"/>
    </source>
</evidence>
<keyword evidence="1" id="KW-0732">Signal</keyword>
<keyword evidence="3" id="KW-1185">Reference proteome</keyword>
<feature type="chain" id="PRO_5008408307" description="Secreted protein" evidence="1">
    <location>
        <begin position="18"/>
        <end position="89"/>
    </location>
</feature>
<accession>A0A1B0GI46</accession>
<proteinExistence type="predicted"/>
<dbReference type="Gene3D" id="3.30.60.30">
    <property type="match status" value="1"/>
</dbReference>
<organism evidence="2 3">
    <name type="scientific">Lutzomyia longipalpis</name>
    <name type="common">Sand fly</name>
    <dbReference type="NCBI Taxonomy" id="7200"/>
    <lineage>
        <taxon>Eukaryota</taxon>
        <taxon>Metazoa</taxon>
        <taxon>Ecdysozoa</taxon>
        <taxon>Arthropoda</taxon>
        <taxon>Hexapoda</taxon>
        <taxon>Insecta</taxon>
        <taxon>Pterygota</taxon>
        <taxon>Neoptera</taxon>
        <taxon>Endopterygota</taxon>
        <taxon>Diptera</taxon>
        <taxon>Nematocera</taxon>
        <taxon>Psychodoidea</taxon>
        <taxon>Psychodidae</taxon>
        <taxon>Lutzomyia</taxon>
        <taxon>Lutzomyia</taxon>
    </lineage>
</organism>
<dbReference type="VEuPathDB" id="VectorBase:LLOJ003540"/>
<dbReference type="EnsemblMetazoa" id="LLOJ003540-RA">
    <property type="protein sequence ID" value="LLOJ003540-PA"/>
    <property type="gene ID" value="LLOJ003540"/>
</dbReference>
<protein>
    <recommendedName>
        <fullName evidence="4">Secreted protein</fullName>
    </recommendedName>
</protein>
<evidence type="ECO:0008006" key="4">
    <source>
        <dbReference type="Google" id="ProtNLM"/>
    </source>
</evidence>
<name>A0A1B0GI46_LUTLO</name>
<dbReference type="EMBL" id="AJWK01011291">
    <property type="status" value="NOT_ANNOTATED_CDS"/>
    <property type="molecule type" value="Genomic_DNA"/>
</dbReference>
<sequence>MKLLLIFVVFCIGTSFGQNLCPPTNIPVCCHYPDGSTMTFTNACVLESHNEQNGLQCDSIAQGACEGVTDEGIFHILPFPKPMIHPRRD</sequence>